<gene>
    <name evidence="3" type="ORF">NAT47_05155</name>
</gene>
<keyword evidence="3" id="KW-0489">Methyltransferase</keyword>
<evidence type="ECO:0000256" key="1">
    <source>
        <dbReference type="ARBA" id="ARBA00022679"/>
    </source>
</evidence>
<dbReference type="InterPro" id="IPR041698">
    <property type="entry name" value="Methyltransf_25"/>
</dbReference>
<accession>A0ABT0TFR8</accession>
<dbReference type="PANTHER" id="PTHR43861:SF3">
    <property type="entry name" value="PUTATIVE (AFU_ORTHOLOGUE AFUA_2G14390)-RELATED"/>
    <property type="match status" value="1"/>
</dbReference>
<reference evidence="3 4" key="1">
    <citation type="submission" date="2022-05" db="EMBL/GenBank/DDBJ databases">
        <title>Flavobacterium sp., isolated from activated sludge.</title>
        <authorList>
            <person name="Ran Q."/>
        </authorList>
    </citation>
    <scope>NUCLEOTIDE SEQUENCE [LARGE SCALE GENOMIC DNA]</scope>
    <source>
        <strain evidence="3 4">HXWNR69</strain>
    </source>
</reference>
<organism evidence="3 4">
    <name type="scientific">Flavobacterium fragile</name>
    <dbReference type="NCBI Taxonomy" id="2949085"/>
    <lineage>
        <taxon>Bacteria</taxon>
        <taxon>Pseudomonadati</taxon>
        <taxon>Bacteroidota</taxon>
        <taxon>Flavobacteriia</taxon>
        <taxon>Flavobacteriales</taxon>
        <taxon>Flavobacteriaceae</taxon>
        <taxon>Flavobacterium</taxon>
    </lineage>
</organism>
<dbReference type="InterPro" id="IPR029063">
    <property type="entry name" value="SAM-dependent_MTases_sf"/>
</dbReference>
<evidence type="ECO:0000313" key="4">
    <source>
        <dbReference type="Proteomes" id="UP001203342"/>
    </source>
</evidence>
<dbReference type="SUPFAM" id="SSF53335">
    <property type="entry name" value="S-adenosyl-L-methionine-dependent methyltransferases"/>
    <property type="match status" value="1"/>
</dbReference>
<dbReference type="GO" id="GO:0032259">
    <property type="term" value="P:methylation"/>
    <property type="evidence" value="ECO:0007669"/>
    <property type="project" value="UniProtKB-KW"/>
</dbReference>
<dbReference type="EMBL" id="JAMLJN010000003">
    <property type="protein sequence ID" value="MCL9769798.1"/>
    <property type="molecule type" value="Genomic_DNA"/>
</dbReference>
<feature type="domain" description="Methyltransferase" evidence="2">
    <location>
        <begin position="37"/>
        <end position="128"/>
    </location>
</feature>
<protein>
    <submittedName>
        <fullName evidence="3">Methyltransferase domain-containing protein</fullName>
    </submittedName>
</protein>
<keyword evidence="1" id="KW-0808">Transferase</keyword>
<evidence type="ECO:0000313" key="3">
    <source>
        <dbReference type="EMBL" id="MCL9769798.1"/>
    </source>
</evidence>
<dbReference type="GO" id="GO:0008168">
    <property type="term" value="F:methyltransferase activity"/>
    <property type="evidence" value="ECO:0007669"/>
    <property type="project" value="UniProtKB-KW"/>
</dbReference>
<proteinExistence type="predicted"/>
<dbReference type="RefSeq" id="WP_250581011.1">
    <property type="nucleotide sequence ID" value="NZ_JAMLJN010000003.1"/>
</dbReference>
<dbReference type="Pfam" id="PF13649">
    <property type="entry name" value="Methyltransf_25"/>
    <property type="match status" value="1"/>
</dbReference>
<dbReference type="Proteomes" id="UP001203342">
    <property type="component" value="Unassembled WGS sequence"/>
</dbReference>
<keyword evidence="4" id="KW-1185">Reference proteome</keyword>
<comment type="caution">
    <text evidence="3">The sequence shown here is derived from an EMBL/GenBank/DDBJ whole genome shotgun (WGS) entry which is preliminary data.</text>
</comment>
<dbReference type="PANTHER" id="PTHR43861">
    <property type="entry name" value="TRANS-ACONITATE 2-METHYLTRANSFERASE-RELATED"/>
    <property type="match status" value="1"/>
</dbReference>
<sequence>MKPFWDERYGASDFAYGTAPNQFLKDNISALPKGKILFAAEGEGRNAVYAAQQGFEVYAFDYSEAGKEKALNLAAATQVLIDYTVSDVLEVSYPEELFDGLVLIFAHFPATIRKAAHLKLLSLLKPGGVIIFEAFAKNQLQYNSGGPKDVDMLFSLDEISEEFPNVKFDSLTNEIITLDEGLYHRGEGALIRFIGTKK</sequence>
<evidence type="ECO:0000259" key="2">
    <source>
        <dbReference type="Pfam" id="PF13649"/>
    </source>
</evidence>
<dbReference type="Gene3D" id="3.40.50.150">
    <property type="entry name" value="Vaccinia Virus protein VP39"/>
    <property type="match status" value="1"/>
</dbReference>
<name>A0ABT0TFR8_9FLAO</name>